<protein>
    <submittedName>
        <fullName evidence="1">Uncharacterized protein</fullName>
    </submittedName>
</protein>
<comment type="caution">
    <text evidence="1">The sequence shown here is derived from an EMBL/GenBank/DDBJ whole genome shotgun (WGS) entry which is preliminary data.</text>
</comment>
<evidence type="ECO:0000313" key="1">
    <source>
        <dbReference type="EMBL" id="OBA26788.1"/>
    </source>
</evidence>
<keyword evidence="2" id="KW-1185">Reference proteome</keyword>
<sequence>SVPYVLNNYFLAFEELSNYEQVESVMMQTFPFTEFAAVVTKVLWYSELLSDAEMTTFYFPSDFSTGTVITYGTDVTSVSATEAASATFAISATSTDSSSLS</sequence>
<dbReference type="AlphaFoldDB" id="A0A1B7TDK0"/>
<dbReference type="Proteomes" id="UP000092321">
    <property type="component" value="Unassembled WGS sequence"/>
</dbReference>
<organism evidence="1 2">
    <name type="scientific">Hanseniaspora valbyensis NRRL Y-1626</name>
    <dbReference type="NCBI Taxonomy" id="766949"/>
    <lineage>
        <taxon>Eukaryota</taxon>
        <taxon>Fungi</taxon>
        <taxon>Dikarya</taxon>
        <taxon>Ascomycota</taxon>
        <taxon>Saccharomycotina</taxon>
        <taxon>Saccharomycetes</taxon>
        <taxon>Saccharomycodales</taxon>
        <taxon>Saccharomycodaceae</taxon>
        <taxon>Hanseniaspora</taxon>
    </lineage>
</organism>
<gene>
    <name evidence="1" type="ORF">HANVADRAFT_20031</name>
</gene>
<accession>A0A1B7TDK0</accession>
<feature type="non-terminal residue" evidence="1">
    <location>
        <position position="1"/>
    </location>
</feature>
<feature type="non-terminal residue" evidence="1">
    <location>
        <position position="101"/>
    </location>
</feature>
<name>A0A1B7TDK0_9ASCO</name>
<dbReference type="OrthoDB" id="3973376at2759"/>
<evidence type="ECO:0000313" key="2">
    <source>
        <dbReference type="Proteomes" id="UP000092321"/>
    </source>
</evidence>
<reference evidence="2" key="1">
    <citation type="journal article" date="2016" name="Proc. Natl. Acad. Sci. U.S.A.">
        <title>Comparative genomics of biotechnologically important yeasts.</title>
        <authorList>
            <person name="Riley R."/>
            <person name="Haridas S."/>
            <person name="Wolfe K.H."/>
            <person name="Lopes M.R."/>
            <person name="Hittinger C.T."/>
            <person name="Goeker M."/>
            <person name="Salamov A.A."/>
            <person name="Wisecaver J.H."/>
            <person name="Long T.M."/>
            <person name="Calvey C.H."/>
            <person name="Aerts A.L."/>
            <person name="Barry K.W."/>
            <person name="Choi C."/>
            <person name="Clum A."/>
            <person name="Coughlan A.Y."/>
            <person name="Deshpande S."/>
            <person name="Douglass A.P."/>
            <person name="Hanson S.J."/>
            <person name="Klenk H.-P."/>
            <person name="LaButti K.M."/>
            <person name="Lapidus A."/>
            <person name="Lindquist E.A."/>
            <person name="Lipzen A.M."/>
            <person name="Meier-Kolthoff J.P."/>
            <person name="Ohm R.A."/>
            <person name="Otillar R.P."/>
            <person name="Pangilinan J.L."/>
            <person name="Peng Y."/>
            <person name="Rokas A."/>
            <person name="Rosa C.A."/>
            <person name="Scheuner C."/>
            <person name="Sibirny A.A."/>
            <person name="Slot J.C."/>
            <person name="Stielow J.B."/>
            <person name="Sun H."/>
            <person name="Kurtzman C.P."/>
            <person name="Blackwell M."/>
            <person name="Grigoriev I.V."/>
            <person name="Jeffries T.W."/>
        </authorList>
    </citation>
    <scope>NUCLEOTIDE SEQUENCE [LARGE SCALE GENOMIC DNA]</scope>
    <source>
        <strain evidence="2">NRRL Y-1626</strain>
    </source>
</reference>
<proteinExistence type="predicted"/>
<dbReference type="EMBL" id="LXPE01000013">
    <property type="protein sequence ID" value="OBA26788.1"/>
    <property type="molecule type" value="Genomic_DNA"/>
</dbReference>